<dbReference type="OrthoDB" id="1445766at2"/>
<keyword evidence="1" id="KW-1133">Transmembrane helix</keyword>
<protein>
    <recommendedName>
        <fullName evidence="2">Rhodanese domain-containing protein</fullName>
    </recommendedName>
</protein>
<dbReference type="Gene3D" id="3.40.250.10">
    <property type="entry name" value="Rhodanese-like domain"/>
    <property type="match status" value="1"/>
</dbReference>
<evidence type="ECO:0000313" key="4">
    <source>
        <dbReference type="Proteomes" id="UP000218796"/>
    </source>
</evidence>
<evidence type="ECO:0000256" key="1">
    <source>
        <dbReference type="SAM" id="Phobius"/>
    </source>
</evidence>
<gene>
    <name evidence="3" type="ORF">CJD50_00380</name>
</gene>
<feature type="domain" description="Rhodanese" evidence="2">
    <location>
        <begin position="16"/>
        <end position="107"/>
    </location>
</feature>
<dbReference type="InterPro" id="IPR021309">
    <property type="entry name" value="YgaP-like_TM"/>
</dbReference>
<dbReference type="PANTHER" id="PTHR44086:SF10">
    <property type="entry name" value="THIOSULFATE SULFURTRANSFERASE_RHODANESE-LIKE DOMAIN-CONTAINING PROTEIN 3"/>
    <property type="match status" value="1"/>
</dbReference>
<dbReference type="InterPro" id="IPR036873">
    <property type="entry name" value="Rhodanese-like_dom_sf"/>
</dbReference>
<dbReference type="Gene3D" id="6.10.140.1340">
    <property type="match status" value="1"/>
</dbReference>
<dbReference type="RefSeq" id="WP_039187340.1">
    <property type="nucleotide sequence ID" value="NZ_CAUEKQ010000001.1"/>
</dbReference>
<feature type="transmembrane region" description="Helical" evidence="1">
    <location>
        <begin position="143"/>
        <end position="167"/>
    </location>
</feature>
<accession>A0A2A2MGL8</accession>
<dbReference type="Proteomes" id="UP000218796">
    <property type="component" value="Unassembled WGS sequence"/>
</dbReference>
<name>A0A2A2MGL8_9GAMM</name>
<evidence type="ECO:0000259" key="2">
    <source>
        <dbReference type="PROSITE" id="PS50206"/>
    </source>
</evidence>
<dbReference type="AlphaFoldDB" id="A0A2A2MGL8"/>
<dbReference type="PANTHER" id="PTHR44086">
    <property type="entry name" value="THIOSULFATE SULFURTRANSFERASE RDL2, MITOCHONDRIAL-RELATED"/>
    <property type="match status" value="1"/>
</dbReference>
<dbReference type="PROSITE" id="PS50206">
    <property type="entry name" value="RHODANESE_3"/>
    <property type="match status" value="1"/>
</dbReference>
<dbReference type="KEGG" id="hpar:AL518_20180"/>
<comment type="caution">
    <text evidence="3">The sequence shown here is derived from an EMBL/GenBank/DDBJ whole genome shotgun (WGS) entry which is preliminary data.</text>
</comment>
<dbReference type="InterPro" id="IPR001763">
    <property type="entry name" value="Rhodanese-like_dom"/>
</dbReference>
<organism evidence="3 4">
    <name type="scientific">Hafnia paralvei</name>
    <dbReference type="NCBI Taxonomy" id="546367"/>
    <lineage>
        <taxon>Bacteria</taxon>
        <taxon>Pseudomonadati</taxon>
        <taxon>Pseudomonadota</taxon>
        <taxon>Gammaproteobacteria</taxon>
        <taxon>Enterobacterales</taxon>
        <taxon>Hafniaceae</taxon>
        <taxon>Hafnia</taxon>
    </lineage>
</organism>
<feature type="transmembrane region" description="Helical" evidence="1">
    <location>
        <begin position="119"/>
        <end position="137"/>
    </location>
</feature>
<keyword evidence="1" id="KW-0812">Transmembrane</keyword>
<dbReference type="SMART" id="SM00450">
    <property type="entry name" value="RHOD"/>
    <property type="match status" value="1"/>
</dbReference>
<keyword evidence="1" id="KW-0472">Membrane</keyword>
<keyword evidence="4" id="KW-1185">Reference proteome</keyword>
<dbReference type="SUPFAM" id="SSF52821">
    <property type="entry name" value="Rhodanese/Cell cycle control phosphatase"/>
    <property type="match status" value="1"/>
</dbReference>
<dbReference type="Pfam" id="PF00581">
    <property type="entry name" value="Rhodanese"/>
    <property type="match status" value="1"/>
</dbReference>
<dbReference type="GO" id="GO:0004792">
    <property type="term" value="F:thiosulfate-cyanide sulfurtransferase activity"/>
    <property type="evidence" value="ECO:0007669"/>
    <property type="project" value="TreeGrafter"/>
</dbReference>
<dbReference type="EMBL" id="NQMS01000001">
    <property type="protein sequence ID" value="PAV97979.1"/>
    <property type="molecule type" value="Genomic_DNA"/>
</dbReference>
<dbReference type="Pfam" id="PF11127">
    <property type="entry name" value="YgaP-like_TM"/>
    <property type="match status" value="1"/>
</dbReference>
<evidence type="ECO:0000313" key="3">
    <source>
        <dbReference type="EMBL" id="PAV97979.1"/>
    </source>
</evidence>
<sequence length="177" mass="19136">MSSAITISPQMASKMLGEGALLVDIRDPQEYAREHIFQAQLYPLGELEKGMKISGVTPTSKVIFHCLSGMRSSKNAERLVQAAAPAQVYLMEGGINAWKTAGLDVEIDKRQPLPLMRQVQISAGTLVLLGVILGYLVNSGFFLLSGFVGAGLLFAGITGYCGMARLLMKMPWNKKST</sequence>
<reference evidence="3 4" key="1">
    <citation type="submission" date="2017-08" db="EMBL/GenBank/DDBJ databases">
        <title>Draft Genome Sequence of Hafnia alvei CITHA-6 Isolated from Raw Bovine Milk.</title>
        <authorList>
            <person name="Culligan E.P."/>
            <person name="Mcsweeney A."/>
            <person name="O'Doherty C."/>
            <person name="Gleeson E."/>
            <person name="O'Riordan D."/>
            <person name="Sleator R.D."/>
        </authorList>
    </citation>
    <scope>NUCLEOTIDE SEQUENCE [LARGE SCALE GENOMIC DNA]</scope>
    <source>
        <strain evidence="3 4">CITHA-6</strain>
    </source>
</reference>
<proteinExistence type="predicted"/>